<reference evidence="2 3" key="1">
    <citation type="journal article" date="2023" name="Plants (Basel)">
        <title>Bridging the Gap: Combining Genomics and Transcriptomics Approaches to Understand Stylosanthes scabra, an Orphan Legume from the Brazilian Caatinga.</title>
        <authorList>
            <person name="Ferreira-Neto J.R.C."/>
            <person name="da Silva M.D."/>
            <person name="Binneck E."/>
            <person name="de Melo N.F."/>
            <person name="da Silva R.H."/>
            <person name="de Melo A.L.T.M."/>
            <person name="Pandolfi V."/>
            <person name="Bustamante F.O."/>
            <person name="Brasileiro-Vidal A.C."/>
            <person name="Benko-Iseppon A.M."/>
        </authorList>
    </citation>
    <scope>NUCLEOTIDE SEQUENCE [LARGE SCALE GENOMIC DNA]</scope>
    <source>
        <tissue evidence="2">Leaves</tissue>
    </source>
</reference>
<name>A0ABU6WXW2_9FABA</name>
<gene>
    <name evidence="2" type="ORF">PIB30_103029</name>
</gene>
<sequence length="137" mass="14712">MAHKGSSPSAKGKGKAYGPPTRASSRLVALRSQSAANPPLETPVTPAGIAPTLSLPPKKHPIQKASGKDEDVEEGPKEGPEEAHQDAGMEEQEEDPEEDPDEENAAEEGVRKEDDFTDYWALVRSNSEGSVGNDYRF</sequence>
<organism evidence="2 3">
    <name type="scientific">Stylosanthes scabra</name>
    <dbReference type="NCBI Taxonomy" id="79078"/>
    <lineage>
        <taxon>Eukaryota</taxon>
        <taxon>Viridiplantae</taxon>
        <taxon>Streptophyta</taxon>
        <taxon>Embryophyta</taxon>
        <taxon>Tracheophyta</taxon>
        <taxon>Spermatophyta</taxon>
        <taxon>Magnoliopsida</taxon>
        <taxon>eudicotyledons</taxon>
        <taxon>Gunneridae</taxon>
        <taxon>Pentapetalae</taxon>
        <taxon>rosids</taxon>
        <taxon>fabids</taxon>
        <taxon>Fabales</taxon>
        <taxon>Fabaceae</taxon>
        <taxon>Papilionoideae</taxon>
        <taxon>50 kb inversion clade</taxon>
        <taxon>dalbergioids sensu lato</taxon>
        <taxon>Dalbergieae</taxon>
        <taxon>Pterocarpus clade</taxon>
        <taxon>Stylosanthes</taxon>
    </lineage>
</organism>
<keyword evidence="3" id="KW-1185">Reference proteome</keyword>
<feature type="compositionally biased region" description="Acidic residues" evidence="1">
    <location>
        <begin position="88"/>
        <end position="106"/>
    </location>
</feature>
<dbReference type="EMBL" id="JASCZI010184515">
    <property type="protein sequence ID" value="MED6190164.1"/>
    <property type="molecule type" value="Genomic_DNA"/>
</dbReference>
<evidence type="ECO:0000313" key="2">
    <source>
        <dbReference type="EMBL" id="MED6190164.1"/>
    </source>
</evidence>
<dbReference type="Proteomes" id="UP001341840">
    <property type="component" value="Unassembled WGS sequence"/>
</dbReference>
<accession>A0ABU6WXW2</accession>
<comment type="caution">
    <text evidence="2">The sequence shown here is derived from an EMBL/GenBank/DDBJ whole genome shotgun (WGS) entry which is preliminary data.</text>
</comment>
<evidence type="ECO:0000256" key="1">
    <source>
        <dbReference type="SAM" id="MobiDB-lite"/>
    </source>
</evidence>
<feature type="compositionally biased region" description="Low complexity" evidence="1">
    <location>
        <begin position="1"/>
        <end position="20"/>
    </location>
</feature>
<evidence type="ECO:0000313" key="3">
    <source>
        <dbReference type="Proteomes" id="UP001341840"/>
    </source>
</evidence>
<feature type="region of interest" description="Disordered" evidence="1">
    <location>
        <begin position="1"/>
        <end position="137"/>
    </location>
</feature>
<proteinExistence type="predicted"/>
<feature type="compositionally biased region" description="Basic and acidic residues" evidence="1">
    <location>
        <begin position="66"/>
        <end position="87"/>
    </location>
</feature>
<protein>
    <submittedName>
        <fullName evidence="2">Uncharacterized protein</fullName>
    </submittedName>
</protein>